<keyword evidence="6" id="KW-0675">Receptor</keyword>
<dbReference type="InterPro" id="IPR010596">
    <property type="entry name" value="Methuselah_N_dom"/>
</dbReference>
<keyword evidence="8" id="KW-0732">Signal</keyword>
<evidence type="ECO:0000256" key="1">
    <source>
        <dbReference type="ARBA" id="ARBA00004127"/>
    </source>
</evidence>
<comment type="caution">
    <text evidence="10">The sequence shown here is derived from an EMBL/GenBank/DDBJ whole genome shotgun (WGS) entry which is preliminary data.</text>
</comment>
<proteinExistence type="inferred from homology"/>
<protein>
    <submittedName>
        <fullName evidence="10">Methuselah N-terminus</fullName>
    </submittedName>
</protein>
<evidence type="ECO:0000256" key="2">
    <source>
        <dbReference type="ARBA" id="ARBA00008979"/>
    </source>
</evidence>
<comment type="subcellular location">
    <subcellularLocation>
        <location evidence="1">Endomembrane system</location>
        <topology evidence="1">Multi-pass membrane protein</topology>
    </subcellularLocation>
</comment>
<evidence type="ECO:0000313" key="11">
    <source>
        <dbReference type="Proteomes" id="UP001458880"/>
    </source>
</evidence>
<keyword evidence="5" id="KW-0297">G-protein coupled receptor</keyword>
<dbReference type="SUPFAM" id="SSF63877">
    <property type="entry name" value="Methuselah ectodomain"/>
    <property type="match status" value="1"/>
</dbReference>
<dbReference type="AlphaFoldDB" id="A0AAW1LXY0"/>
<evidence type="ECO:0000256" key="7">
    <source>
        <dbReference type="ARBA" id="ARBA00023224"/>
    </source>
</evidence>
<dbReference type="Proteomes" id="UP001458880">
    <property type="component" value="Unassembled WGS sequence"/>
</dbReference>
<organism evidence="10 11">
    <name type="scientific">Popillia japonica</name>
    <name type="common">Japanese beetle</name>
    <dbReference type="NCBI Taxonomy" id="7064"/>
    <lineage>
        <taxon>Eukaryota</taxon>
        <taxon>Metazoa</taxon>
        <taxon>Ecdysozoa</taxon>
        <taxon>Arthropoda</taxon>
        <taxon>Hexapoda</taxon>
        <taxon>Insecta</taxon>
        <taxon>Pterygota</taxon>
        <taxon>Neoptera</taxon>
        <taxon>Endopterygota</taxon>
        <taxon>Coleoptera</taxon>
        <taxon>Polyphaga</taxon>
        <taxon>Scarabaeiformia</taxon>
        <taxon>Scarabaeidae</taxon>
        <taxon>Rutelinae</taxon>
        <taxon>Popillia</taxon>
    </lineage>
</organism>
<sequence>MIRSVFLFLCWIPVYLCLCITPKPPCSPDLSIDITDSDYDSHTGSRTKDNITYSQYDYYVHNGTIRGCICNMKACVRKCCPLHEDIGPEKACAPNVEVRGNYSDVVPNNFTYTIVSNFLVCQNKFRFQLYPVQDREAEAFTIDTNGNLRCYWSSDMYKSIRRRA</sequence>
<dbReference type="Pfam" id="PF06652">
    <property type="entry name" value="Methuselah_N"/>
    <property type="match status" value="1"/>
</dbReference>
<accession>A0AAW1LXY0</accession>
<evidence type="ECO:0000259" key="9">
    <source>
        <dbReference type="Pfam" id="PF06652"/>
    </source>
</evidence>
<keyword evidence="11" id="KW-1185">Reference proteome</keyword>
<keyword evidence="7" id="KW-0807">Transducer</keyword>
<comment type="similarity">
    <text evidence="2">Belongs to the G-protein coupled receptor 2 family. Mth subfamily.</text>
</comment>
<name>A0AAW1LXY0_POPJA</name>
<dbReference type="InterPro" id="IPR036272">
    <property type="entry name" value="Methuselah_N_sf"/>
</dbReference>
<gene>
    <name evidence="10" type="ORF">QE152_g9539</name>
</gene>
<feature type="chain" id="PRO_5043654381" evidence="8">
    <location>
        <begin position="18"/>
        <end position="164"/>
    </location>
</feature>
<feature type="signal peptide" evidence="8">
    <location>
        <begin position="1"/>
        <end position="17"/>
    </location>
</feature>
<dbReference type="EMBL" id="JASPKY010000082">
    <property type="protein sequence ID" value="KAK9738815.1"/>
    <property type="molecule type" value="Genomic_DNA"/>
</dbReference>
<keyword evidence="4" id="KW-0472">Membrane</keyword>
<feature type="domain" description="Methuselah N-terminal" evidence="9">
    <location>
        <begin position="63"/>
        <end position="148"/>
    </location>
</feature>
<evidence type="ECO:0000256" key="6">
    <source>
        <dbReference type="ARBA" id="ARBA00023170"/>
    </source>
</evidence>
<evidence type="ECO:0000256" key="8">
    <source>
        <dbReference type="SAM" id="SignalP"/>
    </source>
</evidence>
<evidence type="ECO:0000256" key="5">
    <source>
        <dbReference type="ARBA" id="ARBA00023040"/>
    </source>
</evidence>
<reference evidence="10 11" key="1">
    <citation type="journal article" date="2024" name="BMC Genomics">
        <title>De novo assembly and annotation of Popillia japonica's genome with initial clues to its potential as an invasive pest.</title>
        <authorList>
            <person name="Cucini C."/>
            <person name="Boschi S."/>
            <person name="Funari R."/>
            <person name="Cardaioli E."/>
            <person name="Iannotti N."/>
            <person name="Marturano G."/>
            <person name="Paoli F."/>
            <person name="Bruttini M."/>
            <person name="Carapelli A."/>
            <person name="Frati F."/>
            <person name="Nardi F."/>
        </authorList>
    </citation>
    <scope>NUCLEOTIDE SEQUENCE [LARGE SCALE GENOMIC DNA]</scope>
    <source>
        <strain evidence="10">DMR45628</strain>
    </source>
</reference>
<evidence type="ECO:0000313" key="10">
    <source>
        <dbReference type="EMBL" id="KAK9738815.1"/>
    </source>
</evidence>
<evidence type="ECO:0000256" key="4">
    <source>
        <dbReference type="ARBA" id="ARBA00022989"/>
    </source>
</evidence>
<dbReference type="GO" id="GO:0012505">
    <property type="term" value="C:endomembrane system"/>
    <property type="evidence" value="ECO:0007669"/>
    <property type="project" value="UniProtKB-SubCell"/>
</dbReference>
<keyword evidence="4" id="KW-1133">Transmembrane helix</keyword>
<dbReference type="GO" id="GO:0004930">
    <property type="term" value="F:G protein-coupled receptor activity"/>
    <property type="evidence" value="ECO:0007669"/>
    <property type="project" value="UniProtKB-KW"/>
</dbReference>
<evidence type="ECO:0000256" key="3">
    <source>
        <dbReference type="ARBA" id="ARBA00022692"/>
    </source>
</evidence>
<keyword evidence="3" id="KW-0812">Transmembrane</keyword>